<evidence type="ECO:0000313" key="1">
    <source>
        <dbReference type="EMBL" id="KAJ4257988.1"/>
    </source>
</evidence>
<keyword evidence="2" id="KW-1185">Reference proteome</keyword>
<dbReference type="AlphaFoldDB" id="A0A9W8VC76"/>
<name>A0A9W8VC76_9HYPO</name>
<gene>
    <name evidence="1" type="ORF">NW762_008125</name>
</gene>
<reference evidence="1" key="1">
    <citation type="submission" date="2022-09" db="EMBL/GenBank/DDBJ databases">
        <title>Fusarium specimens isolated from Avocado Roots.</title>
        <authorList>
            <person name="Stajich J."/>
            <person name="Roper C."/>
            <person name="Heimlech-Rivalta G."/>
        </authorList>
    </citation>
    <scope>NUCLEOTIDE SEQUENCE</scope>
    <source>
        <strain evidence="1">CF00136</strain>
    </source>
</reference>
<sequence>MKSWFLPPDFTFTPDGSLQLGAVIPHPSRPTQTLASPRTNPSISLPEIQVLVETNHSHSNDVSRTAGMSLFSNFIETASASTDFEVNRRHAIEYGTVDHEVRSLAAPFTKGFLESIVEVEGVKEHIKSGLFGNKTVYLVSGLRVTNAPFTVTKEVGSGYNTSVSASGPTGPVPVEIGGSVSSGREKSKVDSYDTAPGIIFAYRLHAIRVKGNGGMKTEMFSHRTAFFTDSIEPDGLEAVEVTAEVLGDDVEEVETAPRYEEEDLGNGEYYVRAIS</sequence>
<dbReference type="EMBL" id="JAOQAZ010000016">
    <property type="protein sequence ID" value="KAJ4257988.1"/>
    <property type="molecule type" value="Genomic_DNA"/>
</dbReference>
<dbReference type="Proteomes" id="UP001152049">
    <property type="component" value="Unassembled WGS sequence"/>
</dbReference>
<comment type="caution">
    <text evidence="1">The sequence shown here is derived from an EMBL/GenBank/DDBJ whole genome shotgun (WGS) entry which is preliminary data.</text>
</comment>
<accession>A0A9W8VC76</accession>
<evidence type="ECO:0000313" key="2">
    <source>
        <dbReference type="Proteomes" id="UP001152049"/>
    </source>
</evidence>
<organism evidence="1 2">
    <name type="scientific">Fusarium torreyae</name>
    <dbReference type="NCBI Taxonomy" id="1237075"/>
    <lineage>
        <taxon>Eukaryota</taxon>
        <taxon>Fungi</taxon>
        <taxon>Dikarya</taxon>
        <taxon>Ascomycota</taxon>
        <taxon>Pezizomycotina</taxon>
        <taxon>Sordariomycetes</taxon>
        <taxon>Hypocreomycetidae</taxon>
        <taxon>Hypocreales</taxon>
        <taxon>Nectriaceae</taxon>
        <taxon>Fusarium</taxon>
    </lineage>
</organism>
<dbReference type="OrthoDB" id="4500473at2759"/>
<protein>
    <submittedName>
        <fullName evidence="1">Uncharacterized protein</fullName>
    </submittedName>
</protein>
<proteinExistence type="predicted"/>